<gene>
    <name evidence="2" type="ORF">PIIN_10256</name>
</gene>
<feature type="region of interest" description="Disordered" evidence="1">
    <location>
        <begin position="73"/>
        <end position="104"/>
    </location>
</feature>
<keyword evidence="3" id="KW-1185">Reference proteome</keyword>
<dbReference type="HOGENOM" id="CLU_2251099_0_0_1"/>
<protein>
    <submittedName>
        <fullName evidence="2">Uncharacterized protein</fullName>
    </submittedName>
</protein>
<organism evidence="2 3">
    <name type="scientific">Serendipita indica (strain DSM 11827)</name>
    <name type="common">Root endophyte fungus</name>
    <name type="synonym">Piriformospora indica</name>
    <dbReference type="NCBI Taxonomy" id="1109443"/>
    <lineage>
        <taxon>Eukaryota</taxon>
        <taxon>Fungi</taxon>
        <taxon>Dikarya</taxon>
        <taxon>Basidiomycota</taxon>
        <taxon>Agaricomycotina</taxon>
        <taxon>Agaricomycetes</taxon>
        <taxon>Sebacinales</taxon>
        <taxon>Serendipitaceae</taxon>
        <taxon>Serendipita</taxon>
    </lineage>
</organism>
<evidence type="ECO:0000313" key="2">
    <source>
        <dbReference type="EMBL" id="CCA76261.1"/>
    </source>
</evidence>
<dbReference type="EMBL" id="CAFZ01000671">
    <property type="protein sequence ID" value="CCA76261.1"/>
    <property type="molecule type" value="Genomic_DNA"/>
</dbReference>
<name>G4TY68_SERID</name>
<dbReference type="OrthoDB" id="5599163at2759"/>
<proteinExistence type="predicted"/>
<sequence>MAHEVQLFEYILCISERALDFDESERGTFKRSYFLDYRTPTVLHLPLREKGISIAPTIHDKINEIIKAKLANGTSVPKEHGTSRGGLQLRRRRESSTLSIASSR</sequence>
<dbReference type="STRING" id="1109443.G4TY68"/>
<reference evidence="2 3" key="1">
    <citation type="journal article" date="2011" name="PLoS Pathog.">
        <title>Endophytic Life Strategies Decoded by Genome and Transcriptome Analyses of the Mutualistic Root Symbiont Piriformospora indica.</title>
        <authorList>
            <person name="Zuccaro A."/>
            <person name="Lahrmann U."/>
            <person name="Guldener U."/>
            <person name="Langen G."/>
            <person name="Pfiffi S."/>
            <person name="Biedenkopf D."/>
            <person name="Wong P."/>
            <person name="Samans B."/>
            <person name="Grimm C."/>
            <person name="Basiewicz M."/>
            <person name="Murat C."/>
            <person name="Martin F."/>
            <person name="Kogel K.H."/>
        </authorList>
    </citation>
    <scope>NUCLEOTIDE SEQUENCE [LARGE SCALE GENOMIC DNA]</scope>
    <source>
        <strain evidence="2 3">DSM 11827</strain>
    </source>
</reference>
<dbReference type="AlphaFoldDB" id="G4TY68"/>
<accession>G4TY68</accession>
<evidence type="ECO:0000313" key="3">
    <source>
        <dbReference type="Proteomes" id="UP000007148"/>
    </source>
</evidence>
<dbReference type="Proteomes" id="UP000007148">
    <property type="component" value="Unassembled WGS sequence"/>
</dbReference>
<evidence type="ECO:0000256" key="1">
    <source>
        <dbReference type="SAM" id="MobiDB-lite"/>
    </source>
</evidence>
<comment type="caution">
    <text evidence="2">The sequence shown here is derived from an EMBL/GenBank/DDBJ whole genome shotgun (WGS) entry which is preliminary data.</text>
</comment>
<dbReference type="InParanoid" id="G4TY68"/>